<evidence type="ECO:0000313" key="2">
    <source>
        <dbReference type="EMBL" id="ELS50469.1"/>
    </source>
</evidence>
<dbReference type="InterPro" id="IPR036188">
    <property type="entry name" value="FAD/NAD-bd_sf"/>
</dbReference>
<evidence type="ECO:0000256" key="1">
    <source>
        <dbReference type="SAM" id="MobiDB-lite"/>
    </source>
</evidence>
<sequence length="72" mass="7686">MYAAGDVARWYNPLFGAPMRIEHRTNAAEQGMAAARNLLQRTAACAARTRSPWGTAIRRNDGSSPPAAAATV</sequence>
<dbReference type="Gene3D" id="3.50.50.60">
    <property type="entry name" value="FAD/NAD(P)-binding domain"/>
    <property type="match status" value="1"/>
</dbReference>
<dbReference type="AlphaFoldDB" id="L8P2T0"/>
<proteinExistence type="predicted"/>
<name>L8P2T0_STRVR</name>
<comment type="caution">
    <text evidence="2">The sequence shown here is derived from an EMBL/GenBank/DDBJ whole genome shotgun (WGS) entry which is preliminary data.</text>
</comment>
<dbReference type="SUPFAM" id="SSF51905">
    <property type="entry name" value="FAD/NAD(P)-binding domain"/>
    <property type="match status" value="1"/>
</dbReference>
<dbReference type="EMBL" id="AMLP01000277">
    <property type="protein sequence ID" value="ELS50469.1"/>
    <property type="molecule type" value="Genomic_DNA"/>
</dbReference>
<dbReference type="Proteomes" id="UP000011205">
    <property type="component" value="Unassembled WGS sequence"/>
</dbReference>
<feature type="region of interest" description="Disordered" evidence="1">
    <location>
        <begin position="53"/>
        <end position="72"/>
    </location>
</feature>
<reference evidence="2 3" key="1">
    <citation type="journal article" date="2013" name="Genome Announc.">
        <title>Draft Genome Sequence of Streptomyces viridochromogenes Strain Tu57, Producer of Avilamycin.</title>
        <authorList>
            <person name="Gruning B.A."/>
            <person name="Erxleben A."/>
            <person name="Hahnlein A."/>
            <person name="Gunther S."/>
        </authorList>
    </citation>
    <scope>NUCLEOTIDE SEQUENCE [LARGE SCALE GENOMIC DNA]</scope>
    <source>
        <strain evidence="2 3">Tue57</strain>
    </source>
</reference>
<organism evidence="2 3">
    <name type="scientific">Streptomyces viridochromogenes Tue57</name>
    <dbReference type="NCBI Taxonomy" id="1160705"/>
    <lineage>
        <taxon>Bacteria</taxon>
        <taxon>Bacillati</taxon>
        <taxon>Actinomycetota</taxon>
        <taxon>Actinomycetes</taxon>
        <taxon>Kitasatosporales</taxon>
        <taxon>Streptomycetaceae</taxon>
        <taxon>Streptomyces</taxon>
    </lineage>
</organism>
<dbReference type="PATRIC" id="fig|1160705.3.peg.8476"/>
<accession>L8P2T0</accession>
<gene>
    <name evidence="2" type="ORF">STVIR_8575</name>
</gene>
<evidence type="ECO:0000313" key="3">
    <source>
        <dbReference type="Proteomes" id="UP000011205"/>
    </source>
</evidence>
<protein>
    <submittedName>
        <fullName evidence="2">Uncharacterized protein</fullName>
    </submittedName>
</protein>